<keyword evidence="2 4" id="KW-0012">Acyltransferase</keyword>
<dbReference type="SUPFAM" id="SSF69593">
    <property type="entry name" value="Glycerol-3-phosphate (1)-acyltransferase"/>
    <property type="match status" value="1"/>
</dbReference>
<dbReference type="GO" id="GO:0006654">
    <property type="term" value="P:phosphatidic acid biosynthetic process"/>
    <property type="evidence" value="ECO:0007669"/>
    <property type="project" value="TreeGrafter"/>
</dbReference>
<reference evidence="4 5" key="1">
    <citation type="submission" date="2019-03" db="EMBL/GenBank/DDBJ databases">
        <title>Genomic Encyclopedia of Type Strains, Phase IV (KMG-IV): sequencing the most valuable type-strain genomes for metagenomic binning, comparative biology and taxonomic classification.</title>
        <authorList>
            <person name="Goeker M."/>
        </authorList>
    </citation>
    <scope>NUCLEOTIDE SEQUENCE [LARGE SCALE GENOMIC DNA]</scope>
    <source>
        <strain evidence="4 5">DSM 45361</strain>
    </source>
</reference>
<dbReference type="Proteomes" id="UP000295444">
    <property type="component" value="Unassembled WGS sequence"/>
</dbReference>
<evidence type="ECO:0000313" key="4">
    <source>
        <dbReference type="EMBL" id="TDP90502.1"/>
    </source>
</evidence>
<dbReference type="Pfam" id="PF01553">
    <property type="entry name" value="Acyltransferase"/>
    <property type="match status" value="1"/>
</dbReference>
<evidence type="ECO:0000256" key="1">
    <source>
        <dbReference type="ARBA" id="ARBA00022679"/>
    </source>
</evidence>
<protein>
    <submittedName>
        <fullName evidence="4">1-acyl-sn-glycerol-3-phosphate acyltransferase</fullName>
    </submittedName>
</protein>
<organism evidence="4 5">
    <name type="scientific">Labedaea rhizosphaerae</name>
    <dbReference type="NCBI Taxonomy" id="598644"/>
    <lineage>
        <taxon>Bacteria</taxon>
        <taxon>Bacillati</taxon>
        <taxon>Actinomycetota</taxon>
        <taxon>Actinomycetes</taxon>
        <taxon>Pseudonocardiales</taxon>
        <taxon>Pseudonocardiaceae</taxon>
        <taxon>Labedaea</taxon>
    </lineage>
</organism>
<dbReference type="PANTHER" id="PTHR10434">
    <property type="entry name" value="1-ACYL-SN-GLYCEROL-3-PHOSPHATE ACYLTRANSFERASE"/>
    <property type="match status" value="1"/>
</dbReference>
<keyword evidence="5" id="KW-1185">Reference proteome</keyword>
<comment type="caution">
    <text evidence="4">The sequence shown here is derived from an EMBL/GenBank/DDBJ whole genome shotgun (WGS) entry which is preliminary data.</text>
</comment>
<dbReference type="OrthoDB" id="9808424at2"/>
<dbReference type="SMART" id="SM00563">
    <property type="entry name" value="PlsC"/>
    <property type="match status" value="1"/>
</dbReference>
<dbReference type="PANTHER" id="PTHR10434:SF11">
    <property type="entry name" value="1-ACYL-SN-GLYCEROL-3-PHOSPHATE ACYLTRANSFERASE"/>
    <property type="match status" value="1"/>
</dbReference>
<dbReference type="EMBL" id="SNXZ01000010">
    <property type="protein sequence ID" value="TDP90502.1"/>
    <property type="molecule type" value="Genomic_DNA"/>
</dbReference>
<evidence type="ECO:0000256" key="2">
    <source>
        <dbReference type="ARBA" id="ARBA00023315"/>
    </source>
</evidence>
<dbReference type="CDD" id="cd07989">
    <property type="entry name" value="LPLAT_AGPAT-like"/>
    <property type="match status" value="1"/>
</dbReference>
<gene>
    <name evidence="4" type="ORF">EV186_11042</name>
</gene>
<keyword evidence="1 4" id="KW-0808">Transferase</keyword>
<evidence type="ECO:0000313" key="5">
    <source>
        <dbReference type="Proteomes" id="UP000295444"/>
    </source>
</evidence>
<accession>A0A4R6RUB6</accession>
<dbReference type="RefSeq" id="WP_133854039.1">
    <property type="nucleotide sequence ID" value="NZ_SNXZ01000010.1"/>
</dbReference>
<feature type="domain" description="Phospholipid/glycerol acyltransferase" evidence="3">
    <location>
        <begin position="48"/>
        <end position="158"/>
    </location>
</feature>
<dbReference type="AlphaFoldDB" id="A0A4R6RUB6"/>
<sequence length="217" mass="22847">MTAGPAPLPPGTSTGLLALGRWIGAHLYLPAYRIRRHGWELIPVTGPLVVVANHSTMIEPQLLFGMLPRDASFLVKEELFRGVAGKALRGIGQIPIRRGAADRAALSTATGVLRAGGAIGVFPEGTRGSGDVAAAQQGAAWLARATGARVQPIATRGTLRPEGSRRRFRPVVDLLAGAPFDPEIDKGRAGLAEGTELIRATLAKLVRELDGMRGNDD</sequence>
<proteinExistence type="predicted"/>
<evidence type="ECO:0000259" key="3">
    <source>
        <dbReference type="SMART" id="SM00563"/>
    </source>
</evidence>
<dbReference type="InterPro" id="IPR002123">
    <property type="entry name" value="Plipid/glycerol_acylTrfase"/>
</dbReference>
<dbReference type="GO" id="GO:0003841">
    <property type="term" value="F:1-acylglycerol-3-phosphate O-acyltransferase activity"/>
    <property type="evidence" value="ECO:0007669"/>
    <property type="project" value="TreeGrafter"/>
</dbReference>
<name>A0A4R6RUB6_LABRH</name>